<protein>
    <submittedName>
        <fullName evidence="2">Uncharacterized protein</fullName>
    </submittedName>
</protein>
<dbReference type="AlphaFoldDB" id="A0A914YPT9"/>
<dbReference type="WBParaSite" id="PSU_v2.g21478.t1">
    <property type="protein sequence ID" value="PSU_v2.g21478.t1"/>
    <property type="gene ID" value="PSU_v2.g21478"/>
</dbReference>
<evidence type="ECO:0000313" key="2">
    <source>
        <dbReference type="WBParaSite" id="PSU_v2.g21478.t1"/>
    </source>
</evidence>
<proteinExistence type="predicted"/>
<accession>A0A914YPT9</accession>
<evidence type="ECO:0000313" key="1">
    <source>
        <dbReference type="Proteomes" id="UP000887577"/>
    </source>
</evidence>
<keyword evidence="1" id="KW-1185">Reference proteome</keyword>
<sequence>MRLGFALAGQRQFGVARQWLHQARGDDDHQLLVLALVIEVAEERTDDRQVAQQRNLADVGDDVGADQAADDETLAIAQLDGGVGAAGGDRGDLHVVEHDGIAVVQVARFGRHLQRDAICRQHGRGHGQADAEWLVGDGGGAKPLRFQDRQFAAGQETGALPGQRHQRRLGQHAGHAIALQQFDVGVPQALGRAEHQAECRGNR</sequence>
<dbReference type="Proteomes" id="UP000887577">
    <property type="component" value="Unplaced"/>
</dbReference>
<name>A0A914YPT9_9BILA</name>
<reference evidence="2" key="1">
    <citation type="submission" date="2022-11" db="UniProtKB">
        <authorList>
            <consortium name="WormBaseParasite"/>
        </authorList>
    </citation>
    <scope>IDENTIFICATION</scope>
</reference>
<organism evidence="1 2">
    <name type="scientific">Panagrolaimus superbus</name>
    <dbReference type="NCBI Taxonomy" id="310955"/>
    <lineage>
        <taxon>Eukaryota</taxon>
        <taxon>Metazoa</taxon>
        <taxon>Ecdysozoa</taxon>
        <taxon>Nematoda</taxon>
        <taxon>Chromadorea</taxon>
        <taxon>Rhabditida</taxon>
        <taxon>Tylenchina</taxon>
        <taxon>Panagrolaimomorpha</taxon>
        <taxon>Panagrolaimoidea</taxon>
        <taxon>Panagrolaimidae</taxon>
        <taxon>Panagrolaimus</taxon>
    </lineage>
</organism>